<organism evidence="1 2">
    <name type="scientific">Cyprinus carpio</name>
    <name type="common">Common carp</name>
    <dbReference type="NCBI Taxonomy" id="7962"/>
    <lineage>
        <taxon>Eukaryota</taxon>
        <taxon>Metazoa</taxon>
        <taxon>Chordata</taxon>
        <taxon>Craniata</taxon>
        <taxon>Vertebrata</taxon>
        <taxon>Euteleostomi</taxon>
        <taxon>Actinopterygii</taxon>
        <taxon>Neopterygii</taxon>
        <taxon>Teleostei</taxon>
        <taxon>Ostariophysi</taxon>
        <taxon>Cypriniformes</taxon>
        <taxon>Cyprinidae</taxon>
        <taxon>Cyprininae</taxon>
        <taxon>Cyprinus</taxon>
    </lineage>
</organism>
<sequence>SPISFQYTASLTYTGSKAAEAPSASKTLIWGPGFETNIVLPARFCFIQTMDTTGRNVHLAEKYRLWVQTLGNITILIIRYHHASPVDKSQYIK</sequence>
<evidence type="ECO:0000313" key="1">
    <source>
        <dbReference type="Ensembl" id="ENSCCRP00020004621.1"/>
    </source>
</evidence>
<dbReference type="AlphaFoldDB" id="A0A8C2BZ29"/>
<name>A0A8C2BZ29_CYPCA</name>
<proteinExistence type="predicted"/>
<dbReference type="Ensembl" id="ENSCCRT00020005259.1">
    <property type="protein sequence ID" value="ENSCCRP00020004621.1"/>
    <property type="gene ID" value="ENSCCRG00020002645.1"/>
</dbReference>
<evidence type="ECO:0000313" key="2">
    <source>
        <dbReference type="Proteomes" id="UP000694701"/>
    </source>
</evidence>
<protein>
    <submittedName>
        <fullName evidence="1">Uncharacterized protein</fullName>
    </submittedName>
</protein>
<accession>A0A8C2BZ29</accession>
<reference evidence="1" key="1">
    <citation type="submission" date="2025-08" db="UniProtKB">
        <authorList>
            <consortium name="Ensembl"/>
        </authorList>
    </citation>
    <scope>IDENTIFICATION</scope>
</reference>
<dbReference type="Proteomes" id="UP000694701">
    <property type="component" value="Unplaced"/>
</dbReference>